<dbReference type="InterPro" id="IPR029063">
    <property type="entry name" value="SAM-dependent_MTases_sf"/>
</dbReference>
<name>A0A1E2UU79_9GAMM</name>
<keyword evidence="1" id="KW-0808">Transferase</keyword>
<keyword evidence="4" id="KW-1185">Reference proteome</keyword>
<sequence length="275" mass="31073">MYEFIHDIAMRPSPFSRSTAKQLWTKQHLAEQMLDYHLSQETDLASRRVEVIDRVVTWIDGQIELSGKKLCDLGCGPGLYTKRFSEHGAQVTGIDFSEYSLNYAKSNSGGVVNYLQADYVVDQLPTGFDLITLIYTDLCVLSPEQRSILLRKMRGMLNPGGKIVLDVAGMGLLNGRQEVTLIEDRLMGGFWAAGDYVGIQKSYLYDEQHLVLDRYVIVEPDETWQIYNWFQHYTPQMIETELRNSGFAITELAGDLTGKPLVENSDLMGIIATPC</sequence>
<dbReference type="GO" id="GO:0016740">
    <property type="term" value="F:transferase activity"/>
    <property type="evidence" value="ECO:0007669"/>
    <property type="project" value="UniProtKB-KW"/>
</dbReference>
<organism evidence="3 4">
    <name type="scientific">Candidatus Thiodiazotropha endoloripes</name>
    <dbReference type="NCBI Taxonomy" id="1818881"/>
    <lineage>
        <taxon>Bacteria</taxon>
        <taxon>Pseudomonadati</taxon>
        <taxon>Pseudomonadota</taxon>
        <taxon>Gammaproteobacteria</taxon>
        <taxon>Chromatiales</taxon>
        <taxon>Sedimenticolaceae</taxon>
        <taxon>Candidatus Thiodiazotropha</taxon>
    </lineage>
</organism>
<dbReference type="Proteomes" id="UP000094849">
    <property type="component" value="Unassembled WGS sequence"/>
</dbReference>
<evidence type="ECO:0000313" key="4">
    <source>
        <dbReference type="Proteomes" id="UP000094849"/>
    </source>
</evidence>
<gene>
    <name evidence="3" type="ORF">A3196_17180</name>
</gene>
<dbReference type="EMBL" id="LVJZ01000003">
    <property type="protein sequence ID" value="ODB98327.1"/>
    <property type="molecule type" value="Genomic_DNA"/>
</dbReference>
<reference evidence="3 4" key="1">
    <citation type="submission" date="2016-03" db="EMBL/GenBank/DDBJ databases">
        <title>Chemosynthetic sulphur-oxidizing symbionts of marine invertebrate animals are capable of nitrogen fixation.</title>
        <authorList>
            <person name="Petersen J.M."/>
            <person name="Kemper A."/>
            <person name="Gruber-Vodicka H."/>
            <person name="Cardini U."/>
            <person name="Geest Mvander."/>
            <person name="Kleiner M."/>
            <person name="Bulgheresi S."/>
            <person name="Fussmann M."/>
            <person name="Herbold C."/>
            <person name="Seah B.K.B."/>
            <person name="Antony C.Paul."/>
            <person name="Liu D."/>
            <person name="Belitz A."/>
            <person name="Weber M."/>
        </authorList>
    </citation>
    <scope>NUCLEOTIDE SEQUENCE [LARGE SCALE GENOMIC DNA]</scope>
    <source>
        <strain evidence="3">G_D</strain>
    </source>
</reference>
<feature type="domain" description="Methyltransferase" evidence="2">
    <location>
        <begin position="72"/>
        <end position="161"/>
    </location>
</feature>
<evidence type="ECO:0000313" key="3">
    <source>
        <dbReference type="EMBL" id="ODB98327.1"/>
    </source>
</evidence>
<dbReference type="PANTHER" id="PTHR43861">
    <property type="entry name" value="TRANS-ACONITATE 2-METHYLTRANSFERASE-RELATED"/>
    <property type="match status" value="1"/>
</dbReference>
<comment type="caution">
    <text evidence="3">The sequence shown here is derived from an EMBL/GenBank/DDBJ whole genome shotgun (WGS) entry which is preliminary data.</text>
</comment>
<dbReference type="AlphaFoldDB" id="A0A1E2UU79"/>
<dbReference type="CDD" id="cd02440">
    <property type="entry name" value="AdoMet_MTases"/>
    <property type="match status" value="1"/>
</dbReference>
<evidence type="ECO:0000256" key="1">
    <source>
        <dbReference type="ARBA" id="ARBA00022679"/>
    </source>
</evidence>
<dbReference type="SUPFAM" id="SSF53335">
    <property type="entry name" value="S-adenosyl-L-methionine-dependent methyltransferases"/>
    <property type="match status" value="1"/>
</dbReference>
<dbReference type="STRING" id="1818881.A3196_17180"/>
<accession>A0A1E2UU79</accession>
<dbReference type="InterPro" id="IPR041698">
    <property type="entry name" value="Methyltransf_25"/>
</dbReference>
<evidence type="ECO:0000259" key="2">
    <source>
        <dbReference type="Pfam" id="PF13649"/>
    </source>
</evidence>
<dbReference type="RefSeq" id="WP_069024826.1">
    <property type="nucleotide sequence ID" value="NZ_LVJZ01000003.1"/>
</dbReference>
<dbReference type="Gene3D" id="3.40.50.150">
    <property type="entry name" value="Vaccinia Virus protein VP39"/>
    <property type="match status" value="1"/>
</dbReference>
<proteinExistence type="predicted"/>
<protein>
    <recommendedName>
        <fullName evidence="2">Methyltransferase domain-containing protein</fullName>
    </recommendedName>
</protein>
<dbReference type="Pfam" id="PF13649">
    <property type="entry name" value="Methyltransf_25"/>
    <property type="match status" value="1"/>
</dbReference>